<dbReference type="GO" id="GO:0000155">
    <property type="term" value="F:phosphorelay sensor kinase activity"/>
    <property type="evidence" value="ECO:0007669"/>
    <property type="project" value="InterPro"/>
</dbReference>
<evidence type="ECO:0000313" key="13">
    <source>
        <dbReference type="Proteomes" id="UP000322110"/>
    </source>
</evidence>
<dbReference type="InterPro" id="IPR005467">
    <property type="entry name" value="His_kinase_dom"/>
</dbReference>
<dbReference type="InterPro" id="IPR013655">
    <property type="entry name" value="PAS_fold_3"/>
</dbReference>
<evidence type="ECO:0000256" key="3">
    <source>
        <dbReference type="ARBA" id="ARBA00022553"/>
    </source>
</evidence>
<feature type="domain" description="PAC" evidence="11">
    <location>
        <begin position="460"/>
        <end position="512"/>
    </location>
</feature>
<evidence type="ECO:0000259" key="11">
    <source>
        <dbReference type="PROSITE" id="PS50113"/>
    </source>
</evidence>
<dbReference type="PANTHER" id="PTHR43065:SF42">
    <property type="entry name" value="TWO-COMPONENT SENSOR PPRA"/>
    <property type="match status" value="1"/>
</dbReference>
<dbReference type="GO" id="GO:0006355">
    <property type="term" value="P:regulation of DNA-templated transcription"/>
    <property type="evidence" value="ECO:0007669"/>
    <property type="project" value="InterPro"/>
</dbReference>
<reference evidence="12 13" key="1">
    <citation type="journal article" date="2015" name="Int. J. Syst. Evol. Microbiol.">
        <title>Roseomonas oryzae sp. nov., isolated from paddy rhizosphere soil.</title>
        <authorList>
            <person name="Ramaprasad E.V."/>
            <person name="Sasikala Ch."/>
            <person name="Ramana Ch.V."/>
        </authorList>
    </citation>
    <scope>NUCLEOTIDE SEQUENCE [LARGE SCALE GENOMIC DNA]</scope>
    <source>
        <strain evidence="12 13">KCTC 42542</strain>
    </source>
</reference>
<feature type="domain" description="PAS" evidence="10">
    <location>
        <begin position="126"/>
        <end position="199"/>
    </location>
</feature>
<dbReference type="InterPro" id="IPR003018">
    <property type="entry name" value="GAF"/>
</dbReference>
<dbReference type="InterPro" id="IPR000014">
    <property type="entry name" value="PAS"/>
</dbReference>
<evidence type="ECO:0000259" key="9">
    <source>
        <dbReference type="PROSITE" id="PS50110"/>
    </source>
</evidence>
<accession>A0A5B2TFX6</accession>
<dbReference type="InterPro" id="IPR035965">
    <property type="entry name" value="PAS-like_dom_sf"/>
</dbReference>
<dbReference type="SUPFAM" id="SSF52172">
    <property type="entry name" value="CheY-like"/>
    <property type="match status" value="1"/>
</dbReference>
<keyword evidence="7" id="KW-0175">Coiled coil</keyword>
<dbReference type="Proteomes" id="UP000322110">
    <property type="component" value="Unassembled WGS sequence"/>
</dbReference>
<dbReference type="Gene3D" id="2.10.70.100">
    <property type="match status" value="1"/>
</dbReference>
<dbReference type="Gene3D" id="3.30.565.10">
    <property type="entry name" value="Histidine kinase-like ATPase, C-terminal domain"/>
    <property type="match status" value="1"/>
</dbReference>
<dbReference type="SMART" id="SM00086">
    <property type="entry name" value="PAC"/>
    <property type="match status" value="3"/>
</dbReference>
<dbReference type="InterPro" id="IPR036097">
    <property type="entry name" value="HisK_dim/P_sf"/>
</dbReference>
<dbReference type="Pfam" id="PF01590">
    <property type="entry name" value="GAF"/>
    <property type="match status" value="1"/>
</dbReference>
<feature type="domain" description="PAS" evidence="10">
    <location>
        <begin position="254"/>
        <end position="326"/>
    </location>
</feature>
<dbReference type="InterPro" id="IPR003661">
    <property type="entry name" value="HisK_dim/P_dom"/>
</dbReference>
<dbReference type="AlphaFoldDB" id="A0A5B2TFX6"/>
<dbReference type="SUPFAM" id="SSF55785">
    <property type="entry name" value="PYP-like sensor domain (PAS domain)"/>
    <property type="match status" value="3"/>
</dbReference>
<dbReference type="PROSITE" id="PS50110">
    <property type="entry name" value="RESPONSE_REGULATORY"/>
    <property type="match status" value="1"/>
</dbReference>
<dbReference type="CDD" id="cd00130">
    <property type="entry name" value="PAS"/>
    <property type="match status" value="2"/>
</dbReference>
<dbReference type="EC" id="2.7.13.3" evidence="2"/>
<dbReference type="InterPro" id="IPR003594">
    <property type="entry name" value="HATPase_dom"/>
</dbReference>
<dbReference type="PRINTS" id="PR00344">
    <property type="entry name" value="BCTRLSENSOR"/>
</dbReference>
<dbReference type="PANTHER" id="PTHR43065">
    <property type="entry name" value="SENSOR HISTIDINE KINASE"/>
    <property type="match status" value="1"/>
</dbReference>
<dbReference type="Pfam" id="PF02518">
    <property type="entry name" value="HATPase_c"/>
    <property type="match status" value="1"/>
</dbReference>
<dbReference type="PROSITE" id="PS50112">
    <property type="entry name" value="PAS"/>
    <property type="match status" value="2"/>
</dbReference>
<dbReference type="Gene3D" id="3.30.450.40">
    <property type="match status" value="1"/>
</dbReference>
<keyword evidence="4" id="KW-0808">Transferase</keyword>
<dbReference type="Gene3D" id="1.10.287.130">
    <property type="match status" value="1"/>
</dbReference>
<feature type="domain" description="Response regulatory" evidence="9">
    <location>
        <begin position="797"/>
        <end position="913"/>
    </location>
</feature>
<dbReference type="SUPFAM" id="SSF55781">
    <property type="entry name" value="GAF domain-like"/>
    <property type="match status" value="1"/>
</dbReference>
<keyword evidence="13" id="KW-1185">Reference proteome</keyword>
<dbReference type="SUPFAM" id="SSF55874">
    <property type="entry name" value="ATPase domain of HSP90 chaperone/DNA topoisomerase II/histidine kinase"/>
    <property type="match status" value="1"/>
</dbReference>
<evidence type="ECO:0000256" key="5">
    <source>
        <dbReference type="ARBA" id="ARBA00022777"/>
    </source>
</evidence>
<dbReference type="InterPro" id="IPR001789">
    <property type="entry name" value="Sig_transdc_resp-reg_receiver"/>
</dbReference>
<dbReference type="SUPFAM" id="SSF47384">
    <property type="entry name" value="Homodimeric domain of signal transducing histidine kinase"/>
    <property type="match status" value="1"/>
</dbReference>
<dbReference type="Pfam" id="PF08447">
    <property type="entry name" value="PAS_3"/>
    <property type="match status" value="2"/>
</dbReference>
<dbReference type="GO" id="GO:0005524">
    <property type="term" value="F:ATP binding"/>
    <property type="evidence" value="ECO:0007669"/>
    <property type="project" value="UniProtKB-KW"/>
</dbReference>
<evidence type="ECO:0000256" key="2">
    <source>
        <dbReference type="ARBA" id="ARBA00012438"/>
    </source>
</evidence>
<evidence type="ECO:0000256" key="4">
    <source>
        <dbReference type="ARBA" id="ARBA00022679"/>
    </source>
</evidence>
<sequence length="918" mass="98862">MPLAAIQLVDAGRQWSMAEIGLGRRETPRDAFCDRALLAPDGLEVADAARDPRFAGSPLVTGRPGIRFFAGQRLLVDGQPIGLFCIIDTAPRPMGLDAKQRAFLRSLASQACDRIALRGAAGKNTAEALRRQALESAVDYAIITTSPEGAVTSWNAGAARLLGWGEAEMLGRDVGRVFTARDREAGHPQAERQRALLKGQDTGNRWYMRKNGSRLWGRGEVAPLRDAAGHLTGFLKVMRDRTEEHLAQRALEAANERYRLAARATNDAIWDWDLETRSVLWNEALEAAYGHAPASHAHDGDWWLSQIHPQDRARIHHSIQAAIGGEGSQWTEEYRFRRADGSYADVLDRGFVIRDDAGRATRMIGAMLDLSRRRQAEQALRESQERLRLATAAAGLGTFDYHIPSNTLLWDDRCRALFGIKPGAPVSYAGSFLVSLHPEDRDAADAAVRRALDPSGSGAYVTEYRTIGLSDGVERWVSAAGQCFFENGQPVRLIGMAHDVSARRHAEQQLRELNETLEQRIEERTRSLREAEEALRQSQKMEAIGQLTGGIAHDFNNLLTGISGSLEILSLRMATGRQEGLERYIITAQDATARAAALTHRLLAFARRQTLDPSPVEVNALVAGMADMICRSVGPDIRVDVIGPPSLPPVLCDPHQLENALLNLCINARDAMPEGGTLRITTAAVRLEGEAAAALGLAPGAYVRLSAADTGSGMAPDVAARAFDPFFTTKPMGQGTGLGLSMVYGFARQSGGQAHIASIPGLGTTVQLHLPVHAGTAEAETATSASDMPVTPVGGEVVLVVDDEATIRLLVTEALAQCGYNVLEAEDAASGLALLDTAQRLDLLVTDIGLPGGTNGRQLADMARLRRPGLPVLFITGYAENAVIGQAPLEPGLQLMTKPFSIAALAERVAAMLSKDGG</sequence>
<feature type="coiled-coil region" evidence="7">
    <location>
        <begin position="503"/>
        <end position="541"/>
    </location>
</feature>
<dbReference type="Pfam" id="PF00072">
    <property type="entry name" value="Response_reg"/>
    <property type="match status" value="1"/>
</dbReference>
<organism evidence="12 13">
    <name type="scientific">Teichococcus oryzae</name>
    <dbReference type="NCBI Taxonomy" id="1608942"/>
    <lineage>
        <taxon>Bacteria</taxon>
        <taxon>Pseudomonadati</taxon>
        <taxon>Pseudomonadota</taxon>
        <taxon>Alphaproteobacteria</taxon>
        <taxon>Acetobacterales</taxon>
        <taxon>Roseomonadaceae</taxon>
        <taxon>Roseomonas</taxon>
    </lineage>
</organism>
<dbReference type="InterPro" id="IPR000700">
    <property type="entry name" value="PAS-assoc_C"/>
</dbReference>
<dbReference type="SMART" id="SM00387">
    <property type="entry name" value="HATPase_c"/>
    <property type="match status" value="1"/>
</dbReference>
<dbReference type="CDD" id="cd18161">
    <property type="entry name" value="REC_hyHK_blue-like"/>
    <property type="match status" value="1"/>
</dbReference>
<gene>
    <name evidence="12" type="ORF">F0Q34_10520</name>
</gene>
<keyword evidence="3 6" id="KW-0597">Phosphoprotein</keyword>
<dbReference type="InterPro" id="IPR011006">
    <property type="entry name" value="CheY-like_superfamily"/>
</dbReference>
<comment type="caution">
    <text evidence="12">The sequence shown here is derived from an EMBL/GenBank/DDBJ whole genome shotgun (WGS) entry which is preliminary data.</text>
</comment>
<feature type="domain" description="PAC" evidence="11">
    <location>
        <begin position="330"/>
        <end position="382"/>
    </location>
</feature>
<evidence type="ECO:0000256" key="1">
    <source>
        <dbReference type="ARBA" id="ARBA00000085"/>
    </source>
</evidence>
<dbReference type="InterPro" id="IPR001610">
    <property type="entry name" value="PAC"/>
</dbReference>
<feature type="modified residue" description="4-aspartylphosphate" evidence="6">
    <location>
        <position position="847"/>
    </location>
</feature>
<dbReference type="NCBIfam" id="TIGR00229">
    <property type="entry name" value="sensory_box"/>
    <property type="match status" value="3"/>
</dbReference>
<name>A0A5B2TFX6_9PROT</name>
<dbReference type="SMART" id="SM00388">
    <property type="entry name" value="HisKA"/>
    <property type="match status" value="1"/>
</dbReference>
<evidence type="ECO:0000259" key="10">
    <source>
        <dbReference type="PROSITE" id="PS50112"/>
    </source>
</evidence>
<keyword evidence="5" id="KW-0418">Kinase</keyword>
<dbReference type="Pfam" id="PF00512">
    <property type="entry name" value="HisKA"/>
    <property type="match status" value="1"/>
</dbReference>
<dbReference type="OrthoDB" id="9796100at2"/>
<dbReference type="Pfam" id="PF13426">
    <property type="entry name" value="PAS_9"/>
    <property type="match status" value="1"/>
</dbReference>
<proteinExistence type="predicted"/>
<evidence type="ECO:0000259" key="8">
    <source>
        <dbReference type="PROSITE" id="PS50109"/>
    </source>
</evidence>
<dbReference type="EMBL" id="VUKA01000004">
    <property type="protein sequence ID" value="KAA2213069.1"/>
    <property type="molecule type" value="Genomic_DNA"/>
</dbReference>
<dbReference type="SMART" id="SM00448">
    <property type="entry name" value="REC"/>
    <property type="match status" value="1"/>
</dbReference>
<evidence type="ECO:0000256" key="7">
    <source>
        <dbReference type="SAM" id="Coils"/>
    </source>
</evidence>
<protein>
    <recommendedName>
        <fullName evidence="2">histidine kinase</fullName>
        <ecNumber evidence="2">2.7.13.3</ecNumber>
    </recommendedName>
</protein>
<dbReference type="InterPro" id="IPR036890">
    <property type="entry name" value="HATPase_C_sf"/>
</dbReference>
<evidence type="ECO:0000256" key="6">
    <source>
        <dbReference type="PROSITE-ProRule" id="PRU00169"/>
    </source>
</evidence>
<dbReference type="PROSITE" id="PS50109">
    <property type="entry name" value="HIS_KIN"/>
    <property type="match status" value="1"/>
</dbReference>
<feature type="domain" description="Histidine kinase" evidence="8">
    <location>
        <begin position="550"/>
        <end position="774"/>
    </location>
</feature>
<dbReference type="PROSITE" id="PS50113">
    <property type="entry name" value="PAC"/>
    <property type="match status" value="3"/>
</dbReference>
<comment type="catalytic activity">
    <reaction evidence="1">
        <text>ATP + protein L-histidine = ADP + protein N-phospho-L-histidine.</text>
        <dbReference type="EC" id="2.7.13.3"/>
    </reaction>
</comment>
<dbReference type="SMART" id="SM00091">
    <property type="entry name" value="PAS"/>
    <property type="match status" value="3"/>
</dbReference>
<evidence type="ECO:0000313" key="12">
    <source>
        <dbReference type="EMBL" id="KAA2213069.1"/>
    </source>
</evidence>
<dbReference type="CDD" id="cd00082">
    <property type="entry name" value="HisKA"/>
    <property type="match status" value="1"/>
</dbReference>
<dbReference type="Gene3D" id="3.40.50.2300">
    <property type="match status" value="1"/>
</dbReference>
<feature type="domain" description="PAC" evidence="11">
    <location>
        <begin position="201"/>
        <end position="253"/>
    </location>
</feature>
<dbReference type="InterPro" id="IPR029016">
    <property type="entry name" value="GAF-like_dom_sf"/>
</dbReference>
<dbReference type="InterPro" id="IPR004358">
    <property type="entry name" value="Sig_transdc_His_kin-like_C"/>
</dbReference>
<dbReference type="Gene3D" id="3.30.450.20">
    <property type="entry name" value="PAS domain"/>
    <property type="match status" value="3"/>
</dbReference>